<proteinExistence type="predicted"/>
<evidence type="ECO:0000256" key="2">
    <source>
        <dbReference type="ARBA" id="ARBA00022737"/>
    </source>
</evidence>
<dbReference type="SUPFAM" id="SSF47473">
    <property type="entry name" value="EF-hand"/>
    <property type="match status" value="1"/>
</dbReference>
<feature type="compositionally biased region" description="Basic and acidic residues" evidence="4">
    <location>
        <begin position="73"/>
        <end position="91"/>
    </location>
</feature>
<dbReference type="PANTHER" id="PTHR23055">
    <property type="entry name" value="CALCIUM BINDING PROTEINS"/>
    <property type="match status" value="1"/>
</dbReference>
<reference evidence="6" key="1">
    <citation type="submission" date="2022-03" db="EMBL/GenBank/DDBJ databases">
        <authorList>
            <person name="Sayadi A."/>
        </authorList>
    </citation>
    <scope>NUCLEOTIDE SEQUENCE</scope>
</reference>
<feature type="region of interest" description="Disordered" evidence="4">
    <location>
        <begin position="53"/>
        <end position="96"/>
    </location>
</feature>
<keyword evidence="2" id="KW-0677">Repeat</keyword>
<name>A0A9P0LJI9_ACAOB</name>
<evidence type="ECO:0000313" key="6">
    <source>
        <dbReference type="EMBL" id="CAH1997293.1"/>
    </source>
</evidence>
<evidence type="ECO:0000313" key="7">
    <source>
        <dbReference type="Proteomes" id="UP001152888"/>
    </source>
</evidence>
<evidence type="ECO:0000256" key="1">
    <source>
        <dbReference type="ARBA" id="ARBA00022723"/>
    </source>
</evidence>
<dbReference type="AlphaFoldDB" id="A0A9P0LJI9"/>
<feature type="domain" description="EF-hand" evidence="5">
    <location>
        <begin position="252"/>
        <end position="287"/>
    </location>
</feature>
<keyword evidence="1" id="KW-0479">Metal-binding</keyword>
<dbReference type="InterPro" id="IPR011992">
    <property type="entry name" value="EF-hand-dom_pair"/>
</dbReference>
<gene>
    <name evidence="6" type="ORF">ACAOBT_LOCUS23657</name>
</gene>
<dbReference type="SMART" id="SM00054">
    <property type="entry name" value="EFh"/>
    <property type="match status" value="3"/>
</dbReference>
<evidence type="ECO:0000259" key="5">
    <source>
        <dbReference type="PROSITE" id="PS50222"/>
    </source>
</evidence>
<protein>
    <recommendedName>
        <fullName evidence="5">EF-hand domain-containing protein</fullName>
    </recommendedName>
</protein>
<dbReference type="Pfam" id="PF13499">
    <property type="entry name" value="EF-hand_7"/>
    <property type="match status" value="1"/>
</dbReference>
<keyword evidence="7" id="KW-1185">Reference proteome</keyword>
<dbReference type="InterPro" id="IPR018247">
    <property type="entry name" value="EF_Hand_1_Ca_BS"/>
</dbReference>
<keyword evidence="3" id="KW-0106">Calcium</keyword>
<feature type="domain" description="EF-hand" evidence="5">
    <location>
        <begin position="207"/>
        <end position="242"/>
    </location>
</feature>
<evidence type="ECO:0000256" key="4">
    <source>
        <dbReference type="SAM" id="MobiDB-lite"/>
    </source>
</evidence>
<dbReference type="Gene3D" id="1.10.238.10">
    <property type="entry name" value="EF-hand"/>
    <property type="match status" value="1"/>
</dbReference>
<comment type="caution">
    <text evidence="6">The sequence shown here is derived from an EMBL/GenBank/DDBJ whole genome shotgun (WGS) entry which is preliminary data.</text>
</comment>
<dbReference type="EMBL" id="CAKOFQ010007281">
    <property type="protein sequence ID" value="CAH1997293.1"/>
    <property type="molecule type" value="Genomic_DNA"/>
</dbReference>
<dbReference type="InterPro" id="IPR028846">
    <property type="entry name" value="Recoverin"/>
</dbReference>
<dbReference type="Proteomes" id="UP001152888">
    <property type="component" value="Unassembled WGS sequence"/>
</dbReference>
<dbReference type="GO" id="GO:0005509">
    <property type="term" value="F:calcium ion binding"/>
    <property type="evidence" value="ECO:0007669"/>
    <property type="project" value="InterPro"/>
</dbReference>
<dbReference type="PROSITE" id="PS00018">
    <property type="entry name" value="EF_HAND_1"/>
    <property type="match status" value="2"/>
</dbReference>
<sequence length="311" mass="35072">MSLLFKDFVISNVMASTVAAMASGPNSPSKRMSSRGGAATLRGVALFLASARNKRRGKSAPAADANATSPGGKRQDNQQRRKKKMNGEEQSKCNPKVMENARRETGLERREIEILYKIYKKLITYKKGAAKGKVSENVTASAVIGKPTTVSEGIDRTVFREVLHSTFDIVTENMLMDRIFYVWDRNNCGLITLENWFKGISLFLRGNVLEQAEYCFKVYDLNNDGYITKDEMFQLLRNCLIKHPQEEDLDDSVKDLVDIVMRKMDKDKDGKVSLEDYQKNVEDEPLLLEAFGKCLPTDKSKVTFLTTLKAQ</sequence>
<evidence type="ECO:0000256" key="3">
    <source>
        <dbReference type="ARBA" id="ARBA00022837"/>
    </source>
</evidence>
<dbReference type="CDD" id="cd00051">
    <property type="entry name" value="EFh"/>
    <property type="match status" value="1"/>
</dbReference>
<dbReference type="PANTHER" id="PTHR23055:SF60">
    <property type="entry name" value="CALAXIN"/>
    <property type="match status" value="1"/>
</dbReference>
<dbReference type="OrthoDB" id="191686at2759"/>
<accession>A0A9P0LJI9</accession>
<dbReference type="PROSITE" id="PS50222">
    <property type="entry name" value="EF_HAND_2"/>
    <property type="match status" value="2"/>
</dbReference>
<dbReference type="InterPro" id="IPR002048">
    <property type="entry name" value="EF_hand_dom"/>
</dbReference>
<organism evidence="6 7">
    <name type="scientific">Acanthoscelides obtectus</name>
    <name type="common">Bean weevil</name>
    <name type="synonym">Bruchus obtectus</name>
    <dbReference type="NCBI Taxonomy" id="200917"/>
    <lineage>
        <taxon>Eukaryota</taxon>
        <taxon>Metazoa</taxon>
        <taxon>Ecdysozoa</taxon>
        <taxon>Arthropoda</taxon>
        <taxon>Hexapoda</taxon>
        <taxon>Insecta</taxon>
        <taxon>Pterygota</taxon>
        <taxon>Neoptera</taxon>
        <taxon>Endopterygota</taxon>
        <taxon>Coleoptera</taxon>
        <taxon>Polyphaga</taxon>
        <taxon>Cucujiformia</taxon>
        <taxon>Chrysomeloidea</taxon>
        <taxon>Chrysomelidae</taxon>
        <taxon>Bruchinae</taxon>
        <taxon>Bruchini</taxon>
        <taxon>Acanthoscelides</taxon>
    </lineage>
</organism>